<evidence type="ECO:0000313" key="3">
    <source>
        <dbReference type="Proteomes" id="UP000593567"/>
    </source>
</evidence>
<organism evidence="2 3">
    <name type="scientific">Bugula neritina</name>
    <name type="common">Brown bryozoan</name>
    <name type="synonym">Sertularia neritina</name>
    <dbReference type="NCBI Taxonomy" id="10212"/>
    <lineage>
        <taxon>Eukaryota</taxon>
        <taxon>Metazoa</taxon>
        <taxon>Spiralia</taxon>
        <taxon>Lophotrochozoa</taxon>
        <taxon>Bryozoa</taxon>
        <taxon>Gymnolaemata</taxon>
        <taxon>Cheilostomatida</taxon>
        <taxon>Flustrina</taxon>
        <taxon>Buguloidea</taxon>
        <taxon>Bugulidae</taxon>
        <taxon>Bugula</taxon>
    </lineage>
</organism>
<reference evidence="2" key="1">
    <citation type="submission" date="2020-06" db="EMBL/GenBank/DDBJ databases">
        <title>Draft genome of Bugula neritina, a colonial animal packing powerful symbionts and potential medicines.</title>
        <authorList>
            <person name="Rayko M."/>
        </authorList>
    </citation>
    <scope>NUCLEOTIDE SEQUENCE [LARGE SCALE GENOMIC DNA]</scope>
    <source>
        <strain evidence="2">Kwan_BN1</strain>
    </source>
</reference>
<feature type="compositionally biased region" description="Polar residues" evidence="1">
    <location>
        <begin position="1"/>
        <end position="23"/>
    </location>
</feature>
<feature type="region of interest" description="Disordered" evidence="1">
    <location>
        <begin position="1"/>
        <end position="29"/>
    </location>
</feature>
<protein>
    <submittedName>
        <fullName evidence="2">Uncharacterized protein</fullName>
    </submittedName>
</protein>
<comment type="caution">
    <text evidence="2">The sequence shown here is derived from an EMBL/GenBank/DDBJ whole genome shotgun (WGS) entry which is preliminary data.</text>
</comment>
<name>A0A7J7KKW6_BUGNE</name>
<keyword evidence="3" id="KW-1185">Reference proteome</keyword>
<evidence type="ECO:0000313" key="2">
    <source>
        <dbReference type="EMBL" id="KAF6038026.1"/>
    </source>
</evidence>
<dbReference type="AlphaFoldDB" id="A0A7J7KKW6"/>
<evidence type="ECO:0000256" key="1">
    <source>
        <dbReference type="SAM" id="MobiDB-lite"/>
    </source>
</evidence>
<accession>A0A7J7KKW6</accession>
<sequence>MSQRGTGLETNQRGTDSEMNQRGTDSEMNHRETGLEMAVGEEMSHGPEMVVVEMDMKGEMVDLNGVVTVIEMRGVEMAIDLKDAGMTDGRVVLMNQTGDQTTEALARIPEEVKVHGDEEKAGLGELNFLPEEVARVILKREIIYGVEVGVAYQLALKYVEVGNCPYRATIFK</sequence>
<gene>
    <name evidence="2" type="ORF">EB796_003653</name>
</gene>
<dbReference type="EMBL" id="VXIV02000480">
    <property type="protein sequence ID" value="KAF6038026.1"/>
    <property type="molecule type" value="Genomic_DNA"/>
</dbReference>
<proteinExistence type="predicted"/>
<dbReference type="Proteomes" id="UP000593567">
    <property type="component" value="Unassembled WGS sequence"/>
</dbReference>